<sequence>MTPTPDPNESGIPEPNLPTDPITEWLEDHIDLLWELPTLLPALVIKYSPAVIVAVLTACAVVAGVQGAVRRWRNLHHARGARLIEIAVPPDVESGSAAAWWKHQAGQLTSRWKRLVFGQPHLAFEYVADENGVRFQVWVPGTIAPGVIEKSIQAAWPGSTITTRPVTSPVPVEASASGGRVVLGNIEHLPLKHDHEADPLRPLLGAMAGLRKGDFAAVQILARPCTGRRLRRAYRTAAQLRGSASTAKRAAFFDLITPGASHDSLRPTASEIAQAYPERAQQAQAVLAKAAQARFEVQISYTAATCRSVQPSQIGGLGGWIAELRAHHTIQGSLRPRAREIASTFALHSSGHQHLRSRRLPAPNRQLASRHFRRGYLLGVDELAALAHLPHDLDAPGVTRAGCRPSLPAPSVPSSNALAQASRLLGDSDAGTPRPVSLTVAGARQHLHVLGQTGTGKSTFLANQILADARAGRGALVIDPKGDLIADLLERLPERAIGKTVVFDPEEQGRPPCINVLAGPDPTFAVEALVTTFRRCFAANWGPRMDDLLRSACMTLVEVYGPRASLADVPNLLTDDAYRARTMAKLGRNTLLRSFWADFNELSPGGRAALTAPVMNRLRAVLLRPFIRDALSGSSSTVDLGKVLNSGGVILARAAKGILGEDAARLFGSLLLARTWQAITPRAHLPEDARRDVVAYIDEAHNFLNLPGSVSDILAEARAYRFSLVIAHQHLSQLPRDLRDAISADARNKIYFAISPEDAHALTPHTAPLITQHSLCHLGAFQAAARIIHNGAPLPAFTLRTRPLPDPVPGRAAAIR</sequence>
<dbReference type="InterPro" id="IPR058441">
    <property type="entry name" value="DUF8128"/>
</dbReference>
<dbReference type="Pfam" id="PF26449">
    <property type="entry name" value="DUF8128"/>
    <property type="match status" value="1"/>
</dbReference>
<reference evidence="3" key="1">
    <citation type="journal article" date="2019" name="Int. J. Syst. Evol. Microbiol.">
        <title>The Global Catalogue of Microorganisms (GCM) 10K type strain sequencing project: providing services to taxonomists for standard genome sequencing and annotation.</title>
        <authorList>
            <consortium name="The Broad Institute Genomics Platform"/>
            <consortium name="The Broad Institute Genome Sequencing Center for Infectious Disease"/>
            <person name="Wu L."/>
            <person name="Ma J."/>
        </authorList>
    </citation>
    <scope>NUCLEOTIDE SEQUENCE [LARGE SCALE GENOMIC DNA]</scope>
    <source>
        <strain evidence="3">JCM 31696</strain>
    </source>
</reference>
<accession>A0ABW3CSH6</accession>
<dbReference type="InterPro" id="IPR027417">
    <property type="entry name" value="P-loop_NTPase"/>
</dbReference>
<dbReference type="PANTHER" id="PTHR30121:SF6">
    <property type="entry name" value="SLR6007 PROTEIN"/>
    <property type="match status" value="1"/>
</dbReference>
<dbReference type="PANTHER" id="PTHR30121">
    <property type="entry name" value="UNCHARACTERIZED PROTEIN YJGR-RELATED"/>
    <property type="match status" value="1"/>
</dbReference>
<dbReference type="Gene3D" id="3.40.50.300">
    <property type="entry name" value="P-loop containing nucleotide triphosphate hydrolases"/>
    <property type="match status" value="2"/>
</dbReference>
<organism evidence="2 3">
    <name type="scientific">Actinomadura adrarensis</name>
    <dbReference type="NCBI Taxonomy" id="1819600"/>
    <lineage>
        <taxon>Bacteria</taxon>
        <taxon>Bacillati</taxon>
        <taxon>Actinomycetota</taxon>
        <taxon>Actinomycetes</taxon>
        <taxon>Streptosporangiales</taxon>
        <taxon>Thermomonosporaceae</taxon>
        <taxon>Actinomadura</taxon>
    </lineage>
</organism>
<dbReference type="InterPro" id="IPR051162">
    <property type="entry name" value="T4SS_component"/>
</dbReference>
<protein>
    <submittedName>
        <fullName evidence="2">Type IV secretory system conjugative DNA transfer family protein</fullName>
    </submittedName>
</protein>
<keyword evidence="3" id="KW-1185">Reference proteome</keyword>
<feature type="non-terminal residue" evidence="2">
    <location>
        <position position="816"/>
    </location>
</feature>
<proteinExistence type="predicted"/>
<evidence type="ECO:0000259" key="1">
    <source>
        <dbReference type="Pfam" id="PF26449"/>
    </source>
</evidence>
<dbReference type="CDD" id="cd01127">
    <property type="entry name" value="TrwB_TraG_TraD_VirD4"/>
    <property type="match status" value="2"/>
</dbReference>
<dbReference type="EMBL" id="JBHTIR010004374">
    <property type="protein sequence ID" value="MFD0857170.1"/>
    <property type="molecule type" value="Genomic_DNA"/>
</dbReference>
<gene>
    <name evidence="2" type="ORF">ACFQ07_33515</name>
</gene>
<dbReference type="SUPFAM" id="SSF52540">
    <property type="entry name" value="P-loop containing nucleoside triphosphate hydrolases"/>
    <property type="match status" value="1"/>
</dbReference>
<evidence type="ECO:0000313" key="3">
    <source>
        <dbReference type="Proteomes" id="UP001597083"/>
    </source>
</evidence>
<feature type="domain" description="DUF8128" evidence="1">
    <location>
        <begin position="112"/>
        <end position="392"/>
    </location>
</feature>
<evidence type="ECO:0000313" key="2">
    <source>
        <dbReference type="EMBL" id="MFD0857170.1"/>
    </source>
</evidence>
<dbReference type="Proteomes" id="UP001597083">
    <property type="component" value="Unassembled WGS sequence"/>
</dbReference>
<name>A0ABW3CSH6_9ACTN</name>
<comment type="caution">
    <text evidence="2">The sequence shown here is derived from an EMBL/GenBank/DDBJ whole genome shotgun (WGS) entry which is preliminary data.</text>
</comment>